<reference evidence="1 2" key="1">
    <citation type="submission" date="2024-03" db="EMBL/GenBank/DDBJ databases">
        <authorList>
            <person name="Jo J.-H."/>
        </authorList>
    </citation>
    <scope>NUCLEOTIDE SEQUENCE [LARGE SCALE GENOMIC DNA]</scope>
    <source>
        <strain evidence="1 2">AS3R-12</strain>
    </source>
</reference>
<dbReference type="EMBL" id="JBBHJY010000002">
    <property type="protein sequence ID" value="MEJ6009375.1"/>
    <property type="molecule type" value="Genomic_DNA"/>
</dbReference>
<proteinExistence type="predicted"/>
<dbReference type="Proteomes" id="UP001379235">
    <property type="component" value="Unassembled WGS sequence"/>
</dbReference>
<keyword evidence="2" id="KW-1185">Reference proteome</keyword>
<name>A0ABU8S5Y4_9SPHN</name>
<dbReference type="InterPro" id="IPR036909">
    <property type="entry name" value="Cyt_c-like_dom_sf"/>
</dbReference>
<accession>A0ABU8S5Y4</accession>
<sequence length="96" mass="10395">MQNNLRTLAATPAGRRYVVLAITQGLTGPLMIEGKRFNGVMPAQTLLDNDIVRILNGLIGPGQRPFTKTEVKGIRASGAQLDSVRTGQLRPKAEVR</sequence>
<dbReference type="RefSeq" id="WP_339965411.1">
    <property type="nucleotide sequence ID" value="NZ_JBBHJY010000002.1"/>
</dbReference>
<organism evidence="1 2">
    <name type="scientific">Novosphingobium aquae</name>
    <dbReference type="NCBI Taxonomy" id="3133435"/>
    <lineage>
        <taxon>Bacteria</taxon>
        <taxon>Pseudomonadati</taxon>
        <taxon>Pseudomonadota</taxon>
        <taxon>Alphaproteobacteria</taxon>
        <taxon>Sphingomonadales</taxon>
        <taxon>Sphingomonadaceae</taxon>
        <taxon>Novosphingobium</taxon>
    </lineage>
</organism>
<comment type="caution">
    <text evidence="1">The sequence shown here is derived from an EMBL/GenBank/DDBJ whole genome shotgun (WGS) entry which is preliminary data.</text>
</comment>
<protein>
    <submittedName>
        <fullName evidence="1">Uncharacterized protein</fullName>
    </submittedName>
</protein>
<evidence type="ECO:0000313" key="1">
    <source>
        <dbReference type="EMBL" id="MEJ6009375.1"/>
    </source>
</evidence>
<dbReference type="Gene3D" id="1.10.760.10">
    <property type="entry name" value="Cytochrome c-like domain"/>
    <property type="match status" value="1"/>
</dbReference>
<gene>
    <name evidence="1" type="ORF">WG900_05530</name>
</gene>
<evidence type="ECO:0000313" key="2">
    <source>
        <dbReference type="Proteomes" id="UP001379235"/>
    </source>
</evidence>